<dbReference type="AlphaFoldDB" id="A0A3B1C0H4"/>
<feature type="transmembrane region" description="Helical" evidence="1">
    <location>
        <begin position="272"/>
        <end position="293"/>
    </location>
</feature>
<dbReference type="PANTHER" id="PTHR35894">
    <property type="entry name" value="GENERAL SECRETION PATHWAY PROTEIN A-RELATED"/>
    <property type="match status" value="1"/>
</dbReference>
<dbReference type="Gene3D" id="3.30.70.1070">
    <property type="entry name" value="Sporulation related repeat"/>
    <property type="match status" value="1"/>
</dbReference>
<evidence type="ECO:0000259" key="2">
    <source>
        <dbReference type="PROSITE" id="PS51724"/>
    </source>
</evidence>
<keyword evidence="1" id="KW-1133">Transmembrane helix</keyword>
<keyword evidence="1" id="KW-0812">Transmembrane</keyword>
<dbReference type="GO" id="GO:0016887">
    <property type="term" value="F:ATP hydrolysis activity"/>
    <property type="evidence" value="ECO:0007669"/>
    <property type="project" value="InterPro"/>
</dbReference>
<evidence type="ECO:0000313" key="3">
    <source>
        <dbReference type="EMBL" id="VAX10397.1"/>
    </source>
</evidence>
<name>A0A3B1C0H4_9ZZZZ</name>
<keyword evidence="1" id="KW-0472">Membrane</keyword>
<dbReference type="InterPro" id="IPR052026">
    <property type="entry name" value="ExeA_AAA_ATPase_DNA-bind"/>
</dbReference>
<dbReference type="InterPro" id="IPR036680">
    <property type="entry name" value="SPOR-like_sf"/>
</dbReference>
<proteinExistence type="predicted"/>
<evidence type="ECO:0000256" key="1">
    <source>
        <dbReference type="SAM" id="Phobius"/>
    </source>
</evidence>
<gene>
    <name evidence="3" type="ORF">MNBD_GAMMA26-175</name>
</gene>
<organism evidence="3">
    <name type="scientific">hydrothermal vent metagenome</name>
    <dbReference type="NCBI Taxonomy" id="652676"/>
    <lineage>
        <taxon>unclassified sequences</taxon>
        <taxon>metagenomes</taxon>
        <taxon>ecological metagenomes</taxon>
    </lineage>
</organism>
<reference evidence="3" key="1">
    <citation type="submission" date="2018-06" db="EMBL/GenBank/DDBJ databases">
        <authorList>
            <person name="Zhirakovskaya E."/>
        </authorList>
    </citation>
    <scope>NUCLEOTIDE SEQUENCE</scope>
</reference>
<dbReference type="Pfam" id="PF13401">
    <property type="entry name" value="AAA_22"/>
    <property type="match status" value="1"/>
</dbReference>
<sequence length="485" mass="53996">MSTEEITDSQTEPNAVWVNQAPISGWGSLPQFFTYPGLTQCLDLLLNLTENTDLIPLVKGRKGAGKTTLLYQYQAQADEHWSLCRIDANPMLHPEQLYHRLAQHVGIAEENDQFKDYLLRHLAIQCLDGFLPVLVIDDAHLLPVDTVAELLQLQAVRENNNPIIHIVLFAAPGIDDLLQAADPHHHRSHVIQTLDIPALTYEQATDYTTQVLAARGALEAFTLTPGEIEKIYRASQGNPGRIESLLHNLPAHPTTPQDATGRISIKLLLEDLPIPLILGSIALIVAILALLIFQQDINAVFNSSQSENQQTPTPPVVLQEIALELPADKKIQPEPVAKLATIEESVPVREILEEEPVAEPKEILPAEKIVAIEPIKQPPPSAKPKASIKREQWLLAQKSSAYTLQLIGLQDEASIRAFIKRHRLQGKAAYFKATKKGQPWFALLYGAYPNRKTAVSARSKLPKRLRRADIWIRSLESVQTEIHAQ</sequence>
<protein>
    <recommendedName>
        <fullName evidence="2">SPOR domain-containing protein</fullName>
    </recommendedName>
</protein>
<dbReference type="Gene3D" id="3.40.50.300">
    <property type="entry name" value="P-loop containing nucleotide triphosphate hydrolases"/>
    <property type="match status" value="1"/>
</dbReference>
<feature type="domain" description="SPOR" evidence="2">
    <location>
        <begin position="396"/>
        <end position="474"/>
    </location>
</feature>
<dbReference type="Pfam" id="PF05036">
    <property type="entry name" value="SPOR"/>
    <property type="match status" value="1"/>
</dbReference>
<accession>A0A3B1C0H4</accession>
<dbReference type="EMBL" id="UOFX01000071">
    <property type="protein sequence ID" value="VAX10397.1"/>
    <property type="molecule type" value="Genomic_DNA"/>
</dbReference>
<dbReference type="SUPFAM" id="SSF52540">
    <property type="entry name" value="P-loop containing nucleoside triphosphate hydrolases"/>
    <property type="match status" value="1"/>
</dbReference>
<dbReference type="PANTHER" id="PTHR35894:SF1">
    <property type="entry name" value="PHOSPHORIBULOKINASE _ URIDINE KINASE FAMILY"/>
    <property type="match status" value="1"/>
</dbReference>
<dbReference type="InterPro" id="IPR027417">
    <property type="entry name" value="P-loop_NTPase"/>
</dbReference>
<dbReference type="InterPro" id="IPR049945">
    <property type="entry name" value="AAA_22"/>
</dbReference>
<dbReference type="PROSITE" id="PS51724">
    <property type="entry name" value="SPOR"/>
    <property type="match status" value="1"/>
</dbReference>
<dbReference type="GO" id="GO:0042834">
    <property type="term" value="F:peptidoglycan binding"/>
    <property type="evidence" value="ECO:0007669"/>
    <property type="project" value="InterPro"/>
</dbReference>
<dbReference type="SUPFAM" id="SSF110997">
    <property type="entry name" value="Sporulation related repeat"/>
    <property type="match status" value="1"/>
</dbReference>
<dbReference type="InterPro" id="IPR007730">
    <property type="entry name" value="SPOR-like_dom"/>
</dbReference>